<dbReference type="EMBL" id="JAGVWD010000003">
    <property type="protein sequence ID" value="MBS3057028.1"/>
    <property type="molecule type" value="Genomic_DNA"/>
</dbReference>
<evidence type="ECO:0000313" key="3">
    <source>
        <dbReference type="Proteomes" id="UP000677687"/>
    </source>
</evidence>
<sequence>MAKSGIHAKIRPTNKPKIKRYGAEILKDLKRKPKKQSIFLYKLSPAQRPIAIVVAVVVLVFGGLYIAFELIPPSPYDTTDGGGTDWGSDGGGGGGGVVDNTQLSATITDAYCVYAGVDGVGFPVYAWGTTGTGSGPVGAYISVGDRVYGNSTDTIDQAIECNGWSLPGNFECMRTESSPSSFTWSSYYSANFNSGTTREFIVYGRGAGNSTQILATATATCPDYGNYPS</sequence>
<dbReference type="Proteomes" id="UP000677687">
    <property type="component" value="Unassembled WGS sequence"/>
</dbReference>
<protein>
    <submittedName>
        <fullName evidence="2">Uncharacterized protein</fullName>
    </submittedName>
</protein>
<evidence type="ECO:0000256" key="1">
    <source>
        <dbReference type="SAM" id="Phobius"/>
    </source>
</evidence>
<evidence type="ECO:0000313" key="2">
    <source>
        <dbReference type="EMBL" id="MBS3057028.1"/>
    </source>
</evidence>
<name>A0A8T4KPJ2_9ARCH</name>
<gene>
    <name evidence="2" type="ORF">J4415_00170</name>
</gene>
<keyword evidence="1" id="KW-0812">Transmembrane</keyword>
<reference evidence="2" key="2">
    <citation type="submission" date="2021-05" db="EMBL/GenBank/DDBJ databases">
        <title>Protein family content uncovers lineage relationships and bacterial pathway maintenance mechanisms in DPANN archaea.</title>
        <authorList>
            <person name="Castelle C.J."/>
            <person name="Meheust R."/>
            <person name="Jaffe A.L."/>
            <person name="Seitz K."/>
            <person name="Gong X."/>
            <person name="Baker B.J."/>
            <person name="Banfield J.F."/>
        </authorList>
    </citation>
    <scope>NUCLEOTIDE SEQUENCE</scope>
    <source>
        <strain evidence="2">RIFCSPHIGHO2_01_FULL_AR10_44_11</strain>
    </source>
</reference>
<dbReference type="AlphaFoldDB" id="A0A8T4KPJ2"/>
<accession>A0A8T4KPJ2</accession>
<proteinExistence type="predicted"/>
<keyword evidence="1" id="KW-1133">Transmembrane helix</keyword>
<reference evidence="2" key="1">
    <citation type="submission" date="2021-03" db="EMBL/GenBank/DDBJ databases">
        <authorList>
            <person name="Jaffe A."/>
        </authorList>
    </citation>
    <scope>NUCLEOTIDE SEQUENCE</scope>
    <source>
        <strain evidence="2">RIFCSPHIGHO2_01_FULL_AR10_44_11</strain>
    </source>
</reference>
<comment type="caution">
    <text evidence="2">The sequence shown here is derived from an EMBL/GenBank/DDBJ whole genome shotgun (WGS) entry which is preliminary data.</text>
</comment>
<organism evidence="2 3">
    <name type="scientific">Candidatus Iainarchaeum sp</name>
    <dbReference type="NCBI Taxonomy" id="3101447"/>
    <lineage>
        <taxon>Archaea</taxon>
        <taxon>Candidatus Iainarchaeota</taxon>
        <taxon>Candidatus Iainarchaeia</taxon>
        <taxon>Candidatus Iainarchaeales</taxon>
        <taxon>Candidatus Iainarchaeaceae</taxon>
        <taxon>Candidatus Iainarchaeum</taxon>
    </lineage>
</organism>
<feature type="transmembrane region" description="Helical" evidence="1">
    <location>
        <begin position="50"/>
        <end position="68"/>
    </location>
</feature>
<keyword evidence="1" id="KW-0472">Membrane</keyword>